<keyword evidence="3" id="KW-1003">Cell membrane</keyword>
<keyword evidence="6" id="KW-0472">Membrane</keyword>
<keyword evidence="4" id="KW-0812">Transmembrane</keyword>
<evidence type="ECO:0000256" key="2">
    <source>
        <dbReference type="ARBA" id="ARBA00007759"/>
    </source>
</evidence>
<evidence type="ECO:0000259" key="8">
    <source>
        <dbReference type="Pfam" id="PF11203"/>
    </source>
</evidence>
<dbReference type="InterPro" id="IPR021368">
    <property type="entry name" value="T7SS_EccE"/>
</dbReference>
<keyword evidence="5" id="KW-1133">Transmembrane helix</keyword>
<evidence type="ECO:0000313" key="10">
    <source>
        <dbReference type="Proteomes" id="UP000467428"/>
    </source>
</evidence>
<evidence type="ECO:0000256" key="3">
    <source>
        <dbReference type="ARBA" id="ARBA00022475"/>
    </source>
</evidence>
<dbReference type="InterPro" id="IPR050051">
    <property type="entry name" value="EccE_dom"/>
</dbReference>
<dbReference type="EMBL" id="AP022592">
    <property type="protein sequence ID" value="BBY46913.1"/>
    <property type="molecule type" value="Genomic_DNA"/>
</dbReference>
<feature type="region of interest" description="Disordered" evidence="7">
    <location>
        <begin position="310"/>
        <end position="386"/>
    </location>
</feature>
<dbReference type="Pfam" id="PF11203">
    <property type="entry name" value="EccE"/>
    <property type="match status" value="1"/>
</dbReference>
<evidence type="ECO:0000256" key="5">
    <source>
        <dbReference type="ARBA" id="ARBA00022989"/>
    </source>
</evidence>
<evidence type="ECO:0000256" key="1">
    <source>
        <dbReference type="ARBA" id="ARBA00004236"/>
    </source>
</evidence>
<accession>A0A7I7RQW8</accession>
<organism evidence="9 10">
    <name type="scientific">Mycolicibacterium arabiense</name>
    <dbReference type="NCBI Taxonomy" id="1286181"/>
    <lineage>
        <taxon>Bacteria</taxon>
        <taxon>Bacillati</taxon>
        <taxon>Actinomycetota</taxon>
        <taxon>Actinomycetes</taxon>
        <taxon>Mycobacteriales</taxon>
        <taxon>Mycobacteriaceae</taxon>
        <taxon>Mycolicibacterium</taxon>
    </lineage>
</organism>
<sequence length="386" mass="42274">MIAEQMQRFGLGVDVDVIAQGRRTSGDSYGQFYAQLLADRPAAGQRSTMLVIRMDTRSPDTTAGLMWRTDTAAAVAAVTRRITRALRQSGCRAEPMTAADMRQAVLDMHGGSKEDIESTYREGWKDLTHRGNHVTSYYLSAEDLTAERLDDMWAISSEHTLLALHLRRSSEGITVSATVRFTTAQPLLAPPAVILNRYNGRQWWALSALLPGADRIKDMPTRTLTADLDTAVAIGSSGVMLGKVDDAFMLMPLRDPAGPTRIVIDSDDDLAVRQLIRRASASGEFVAAYDPPPPLDHGRSVLADLEHHRSARPTATPTNGGGAQRVGQSLPRRTGQHQRGRRSSVGRARCPHHPAQRTNPGRDRTIHRSPRRGGVPQRADISELGE</sequence>
<dbReference type="NCBIfam" id="TIGR03923">
    <property type="entry name" value="T7SS_EccE"/>
    <property type="match status" value="1"/>
</dbReference>
<comment type="subcellular location">
    <subcellularLocation>
        <location evidence="1">Cell membrane</location>
    </subcellularLocation>
</comment>
<reference evidence="9 10" key="1">
    <citation type="journal article" date="2019" name="Emerg. Microbes Infect.">
        <title>Comprehensive subspecies identification of 175 nontuberculous mycobacteria species based on 7547 genomic profiles.</title>
        <authorList>
            <person name="Matsumoto Y."/>
            <person name="Kinjo T."/>
            <person name="Motooka D."/>
            <person name="Nabeya D."/>
            <person name="Jung N."/>
            <person name="Uechi K."/>
            <person name="Horii T."/>
            <person name="Iida T."/>
            <person name="Fujita J."/>
            <person name="Nakamura S."/>
        </authorList>
    </citation>
    <scope>NUCLEOTIDE SEQUENCE [LARGE SCALE GENOMIC DNA]</scope>
    <source>
        <strain evidence="9 10">JCM 18538</strain>
        <plasmid evidence="9">pJCM18538</plasmid>
    </source>
</reference>
<dbReference type="AlphaFoldDB" id="A0A7I7RQW8"/>
<evidence type="ECO:0000313" key="9">
    <source>
        <dbReference type="EMBL" id="BBY46913.1"/>
    </source>
</evidence>
<evidence type="ECO:0000256" key="7">
    <source>
        <dbReference type="SAM" id="MobiDB-lite"/>
    </source>
</evidence>
<dbReference type="KEGG" id="marz:MARA_03430"/>
<geneLocation type="plasmid" evidence="9">
    <name>pJCM18538</name>
</geneLocation>
<dbReference type="GO" id="GO:0005886">
    <property type="term" value="C:plasma membrane"/>
    <property type="evidence" value="ECO:0007669"/>
    <property type="project" value="UniProtKB-SubCell"/>
</dbReference>
<evidence type="ECO:0000256" key="6">
    <source>
        <dbReference type="ARBA" id="ARBA00023136"/>
    </source>
</evidence>
<feature type="compositionally biased region" description="Basic residues" evidence="7">
    <location>
        <begin position="334"/>
        <end position="355"/>
    </location>
</feature>
<comment type="similarity">
    <text evidence="2">Belongs to the EccE family.</text>
</comment>
<keyword evidence="9" id="KW-0614">Plasmid</keyword>
<protein>
    <recommendedName>
        <fullName evidence="8">Type VII secretion system protein EccE domain-containing protein</fullName>
    </recommendedName>
</protein>
<name>A0A7I7RQW8_9MYCO</name>
<gene>
    <name evidence="9" type="ORF">MARA_03430</name>
</gene>
<feature type="domain" description="Type VII secretion system protein EccE" evidence="8">
    <location>
        <begin position="42"/>
        <end position="137"/>
    </location>
</feature>
<proteinExistence type="inferred from homology"/>
<dbReference type="Proteomes" id="UP000467428">
    <property type="component" value="Plasmid pJCM18538"/>
</dbReference>
<keyword evidence="10" id="KW-1185">Reference proteome</keyword>
<evidence type="ECO:0000256" key="4">
    <source>
        <dbReference type="ARBA" id="ARBA00022692"/>
    </source>
</evidence>